<evidence type="ECO:0000313" key="1">
    <source>
        <dbReference type="EMBL" id="PIL38214.1"/>
    </source>
</evidence>
<dbReference type="PANTHER" id="PTHR38785">
    <property type="entry name" value="HOMOLOG OF VIRK"/>
    <property type="match status" value="1"/>
</dbReference>
<comment type="caution">
    <text evidence="1">The sequence shown here is derived from an EMBL/GenBank/DDBJ whole genome shotgun (WGS) entry which is preliminary data.</text>
</comment>
<organism evidence="1 2">
    <name type="scientific">Massilia psychrophila</name>
    <dbReference type="NCBI Taxonomy" id="1603353"/>
    <lineage>
        <taxon>Bacteria</taxon>
        <taxon>Pseudomonadati</taxon>
        <taxon>Pseudomonadota</taxon>
        <taxon>Betaproteobacteria</taxon>
        <taxon>Burkholderiales</taxon>
        <taxon>Oxalobacteraceae</taxon>
        <taxon>Telluria group</taxon>
        <taxon>Massilia</taxon>
    </lineage>
</organism>
<name>A0A2G8SWS4_9BURK</name>
<protein>
    <submittedName>
        <fullName evidence="1">Uncharacterized protein</fullName>
    </submittedName>
</protein>
<proteinExistence type="predicted"/>
<dbReference type="PANTHER" id="PTHR38785:SF1">
    <property type="entry name" value="HOMOLOG OF VIRK"/>
    <property type="match status" value="1"/>
</dbReference>
<evidence type="ECO:0000313" key="2">
    <source>
        <dbReference type="Proteomes" id="UP000228593"/>
    </source>
</evidence>
<dbReference type="GO" id="GO:0006974">
    <property type="term" value="P:DNA damage response"/>
    <property type="evidence" value="ECO:0007669"/>
    <property type="project" value="TreeGrafter"/>
</dbReference>
<keyword evidence="2" id="KW-1185">Reference proteome</keyword>
<dbReference type="InterPro" id="IPR007488">
    <property type="entry name" value="DUF535"/>
</dbReference>
<reference evidence="1 2" key="1">
    <citation type="submission" date="2017-10" db="EMBL/GenBank/DDBJ databases">
        <title>Massilia psychrophilum sp. nov., a novel purple-pigmented bacterium isolated from Tianshan glacier, Xinjiang Municipality, China.</title>
        <authorList>
            <person name="Wang H."/>
        </authorList>
    </citation>
    <scope>NUCLEOTIDE SEQUENCE [LARGE SCALE GENOMIC DNA]</scope>
    <source>
        <strain evidence="1 2">JCM 30813</strain>
    </source>
</reference>
<accession>A0A2G8SWS4</accession>
<dbReference type="Pfam" id="PF04393">
    <property type="entry name" value="DUF535"/>
    <property type="match status" value="1"/>
</dbReference>
<dbReference type="AlphaFoldDB" id="A0A2G8SWS4"/>
<dbReference type="Proteomes" id="UP000228593">
    <property type="component" value="Unassembled WGS sequence"/>
</dbReference>
<dbReference type="EMBL" id="PDOB01000043">
    <property type="protein sequence ID" value="PIL38214.1"/>
    <property type="molecule type" value="Genomic_DNA"/>
</dbReference>
<gene>
    <name evidence="1" type="ORF">CR103_19170</name>
</gene>
<dbReference type="OrthoDB" id="1238765at2"/>
<sequence>MSSSESVQIPLETERWPCLSQNEFSYLPVPEIALKAGLIGTRPGWSYLRETVKLEVRARINSAATRKWIPYWNSTPLLTRLANAQPGVLKKIYRPYLSARLNCQQRLAVLTSHYDFIAKRGLETLVLRAALRLVRLAEISGKSGSLYQLKLVAMGQMEREGELVLQLLSNEVVIYSVAFTFIADGVTPLVAIGCLQGGRSDCALQ</sequence>